<dbReference type="Gramene" id="Kaladp0098s0064.1.v1.1">
    <property type="protein sequence ID" value="Kaladp0098s0064.1.v1.1.CDS.1"/>
    <property type="gene ID" value="Kaladp0098s0064.v1.1"/>
</dbReference>
<reference evidence="1" key="1">
    <citation type="submission" date="2021-01" db="UniProtKB">
        <authorList>
            <consortium name="EnsemblPlants"/>
        </authorList>
    </citation>
    <scope>IDENTIFICATION</scope>
</reference>
<accession>A0A7N1A6X8</accession>
<dbReference type="EnsemblPlants" id="Kaladp0098s0064.1.v1.1">
    <property type="protein sequence ID" value="Kaladp0098s0064.1.v1.1.CDS.1"/>
    <property type="gene ID" value="Kaladp0098s0064.v1.1"/>
</dbReference>
<proteinExistence type="predicted"/>
<dbReference type="AlphaFoldDB" id="A0A7N1A6X8"/>
<sequence>MKAPAFLDILSAVCISVLITLLTFSSAETHQELVTQSPKLYSPTLSLYVY</sequence>
<keyword evidence="2" id="KW-1185">Reference proteome</keyword>
<protein>
    <submittedName>
        <fullName evidence="1">Uncharacterized protein</fullName>
    </submittedName>
</protein>
<organism evidence="1 2">
    <name type="scientific">Kalanchoe fedtschenkoi</name>
    <name type="common">Lavender scallops</name>
    <name type="synonym">South American air plant</name>
    <dbReference type="NCBI Taxonomy" id="63787"/>
    <lineage>
        <taxon>Eukaryota</taxon>
        <taxon>Viridiplantae</taxon>
        <taxon>Streptophyta</taxon>
        <taxon>Embryophyta</taxon>
        <taxon>Tracheophyta</taxon>
        <taxon>Spermatophyta</taxon>
        <taxon>Magnoliopsida</taxon>
        <taxon>eudicotyledons</taxon>
        <taxon>Gunneridae</taxon>
        <taxon>Pentapetalae</taxon>
        <taxon>Saxifragales</taxon>
        <taxon>Crassulaceae</taxon>
        <taxon>Kalanchoe</taxon>
    </lineage>
</organism>
<evidence type="ECO:0000313" key="2">
    <source>
        <dbReference type="Proteomes" id="UP000594263"/>
    </source>
</evidence>
<evidence type="ECO:0000313" key="1">
    <source>
        <dbReference type="EnsemblPlants" id="Kaladp0098s0064.1.v1.1.CDS.1"/>
    </source>
</evidence>
<dbReference type="Proteomes" id="UP000594263">
    <property type="component" value="Unplaced"/>
</dbReference>
<name>A0A7N1A6X8_KALFE</name>